<gene>
    <name evidence="2" type="ORF">CSA56_06635</name>
</gene>
<dbReference type="Proteomes" id="UP000230821">
    <property type="component" value="Unassembled WGS sequence"/>
</dbReference>
<comment type="caution">
    <text evidence="2">The sequence shown here is derived from an EMBL/GenBank/DDBJ whole genome shotgun (WGS) entry which is preliminary data.</text>
</comment>
<accession>A0A2G6KGL8</accession>
<dbReference type="Pfam" id="PF01551">
    <property type="entry name" value="Peptidase_M23"/>
    <property type="match status" value="1"/>
</dbReference>
<sequence>MTLITSRYHEYPLAFVRYTLIYLSVLTHEHSQGGKTVDCSSTARDDLSNQPPSVISQKFLCFFFICLIFAAGCSNSQIHTSPAAFVPKEEDIPQPEVVQTDATQLEFVTAYVNTLATILEFLKDLSETSSSQPTEKESYDFDSTACHHEEVIGLAACTLDEPVLIEDPFIEDNCIDSASSWCDPQYEKTYLAQLEEQRAQTFLADISPNFISPVENGLVLRGMQSPTKRRRGHYGVDIIPETWKRKGTPLRAVEDGTVVRVAQARGYGYYLVLYHQNGLFSLYSHTQKNREVTPGQTVQRGDTIAYMGKSGNARGYHLHFELIDLRDTWDLDDSIDTFVQRIVEGQSLPRCECGQFSQLLFAKNSKQDPLPSLPDLRYAKRVNGKWVAAGPVSPSMDLAQSQ</sequence>
<evidence type="ECO:0000259" key="1">
    <source>
        <dbReference type="Pfam" id="PF01551"/>
    </source>
</evidence>
<proteinExistence type="predicted"/>
<dbReference type="GO" id="GO:0004222">
    <property type="term" value="F:metalloendopeptidase activity"/>
    <property type="evidence" value="ECO:0007669"/>
    <property type="project" value="TreeGrafter"/>
</dbReference>
<evidence type="ECO:0000313" key="3">
    <source>
        <dbReference type="Proteomes" id="UP000230821"/>
    </source>
</evidence>
<organism evidence="2 3">
    <name type="scientific">candidate division KSB3 bacterium</name>
    <dbReference type="NCBI Taxonomy" id="2044937"/>
    <lineage>
        <taxon>Bacteria</taxon>
        <taxon>candidate division KSB3</taxon>
    </lineage>
</organism>
<dbReference type="EMBL" id="PDSK01000075">
    <property type="protein sequence ID" value="PIE34807.1"/>
    <property type="molecule type" value="Genomic_DNA"/>
</dbReference>
<feature type="domain" description="M23ase beta-sheet core" evidence="1">
    <location>
        <begin position="232"/>
        <end position="323"/>
    </location>
</feature>
<dbReference type="SUPFAM" id="SSF51261">
    <property type="entry name" value="Duplicated hybrid motif"/>
    <property type="match status" value="1"/>
</dbReference>
<dbReference type="AlphaFoldDB" id="A0A2G6KGL8"/>
<name>A0A2G6KGL8_9BACT</name>
<dbReference type="InterPro" id="IPR050570">
    <property type="entry name" value="Cell_wall_metabolism_enzyme"/>
</dbReference>
<dbReference type="PANTHER" id="PTHR21666">
    <property type="entry name" value="PEPTIDASE-RELATED"/>
    <property type="match status" value="1"/>
</dbReference>
<evidence type="ECO:0000313" key="2">
    <source>
        <dbReference type="EMBL" id="PIE34807.1"/>
    </source>
</evidence>
<dbReference type="InterPro" id="IPR016047">
    <property type="entry name" value="M23ase_b-sheet_dom"/>
</dbReference>
<dbReference type="InterPro" id="IPR011055">
    <property type="entry name" value="Dup_hybrid_motif"/>
</dbReference>
<reference evidence="2 3" key="1">
    <citation type="submission" date="2017-10" db="EMBL/GenBank/DDBJ databases">
        <title>Novel microbial diversity and functional potential in the marine mammal oral microbiome.</title>
        <authorList>
            <person name="Dudek N.K."/>
            <person name="Sun C.L."/>
            <person name="Burstein D."/>
            <person name="Kantor R.S."/>
            <person name="Aliaga Goltsman D.S."/>
            <person name="Bik E.M."/>
            <person name="Thomas B.C."/>
            <person name="Banfield J.F."/>
            <person name="Relman D.A."/>
        </authorList>
    </citation>
    <scope>NUCLEOTIDE SEQUENCE [LARGE SCALE GENOMIC DNA]</scope>
    <source>
        <strain evidence="2">DOLJORAL78_47_16</strain>
    </source>
</reference>
<dbReference type="PANTHER" id="PTHR21666:SF270">
    <property type="entry name" value="MUREIN HYDROLASE ACTIVATOR ENVC"/>
    <property type="match status" value="1"/>
</dbReference>
<dbReference type="CDD" id="cd12797">
    <property type="entry name" value="M23_peptidase"/>
    <property type="match status" value="1"/>
</dbReference>
<protein>
    <recommendedName>
        <fullName evidence="1">M23ase beta-sheet core domain-containing protein</fullName>
    </recommendedName>
</protein>
<dbReference type="Gene3D" id="2.70.70.10">
    <property type="entry name" value="Glucose Permease (Domain IIA)"/>
    <property type="match status" value="1"/>
</dbReference>